<dbReference type="Proteomes" id="UP000295131">
    <property type="component" value="Unassembled WGS sequence"/>
</dbReference>
<feature type="compositionally biased region" description="Basic and acidic residues" evidence="1">
    <location>
        <begin position="172"/>
        <end position="186"/>
    </location>
</feature>
<name>A0A4R5PNG5_9HYPH</name>
<accession>A0A4R5PNG5</accession>
<feature type="compositionally biased region" description="Basic and acidic residues" evidence="1">
    <location>
        <begin position="90"/>
        <end position="105"/>
    </location>
</feature>
<evidence type="ECO:0000313" key="3">
    <source>
        <dbReference type="EMBL" id="TDH38151.1"/>
    </source>
</evidence>
<reference evidence="3 4" key="1">
    <citation type="journal article" date="2013" name="Int. J. Syst. Evol. Microbiol.">
        <title>Hoeflea suaedae sp. nov., an endophytic bacterium isolated from the root of the halophyte Suaeda maritima.</title>
        <authorList>
            <person name="Chung E.J."/>
            <person name="Park J.A."/>
            <person name="Pramanik P."/>
            <person name="Bibi F."/>
            <person name="Jeon C.O."/>
            <person name="Chung Y.R."/>
        </authorList>
    </citation>
    <scope>NUCLEOTIDE SEQUENCE [LARGE SCALE GENOMIC DNA]</scope>
    <source>
        <strain evidence="3 4">YC6898</strain>
    </source>
</reference>
<keyword evidence="4" id="KW-1185">Reference proteome</keyword>
<evidence type="ECO:0000256" key="1">
    <source>
        <dbReference type="SAM" id="MobiDB-lite"/>
    </source>
</evidence>
<feature type="compositionally biased region" description="Basic and acidic residues" evidence="1">
    <location>
        <begin position="140"/>
        <end position="152"/>
    </location>
</feature>
<feature type="region of interest" description="Disordered" evidence="1">
    <location>
        <begin position="272"/>
        <end position="300"/>
    </location>
</feature>
<comment type="caution">
    <text evidence="3">The sequence shown here is derived from an EMBL/GenBank/DDBJ whole genome shotgun (WGS) entry which is preliminary data.</text>
</comment>
<protein>
    <submittedName>
        <fullName evidence="3">Uncharacterized protein</fullName>
    </submittedName>
</protein>
<feature type="region of interest" description="Disordered" evidence="1">
    <location>
        <begin position="67"/>
        <end position="237"/>
    </location>
</feature>
<keyword evidence="2" id="KW-0472">Membrane</keyword>
<sequence>MEAAIRNALSRVENPDETQRARIYRTAHDALIRNLETRGITNPELVRPQVSRLKDLISVIEREYQGQAPMSAPHVAPAAQPDGNGTAPSIDDRPAEPQRTPDIRIDAAPTDPSPVDLAPAASGTAPRTGHAEPDLSFSPAEERAAPAERAPRIDIGSRGQQRQEPPAHAAPHRTETAPEIIRDRPEAMPVDDGLTLPPPRRAQGEDDARRSSIFSRRDKTPQPDAEPVKGKKPRRREKHRFASAFSSLVLLSFLGMGVWWLYSTGALDPDWDTSVPNPPPTVSSEDFSGDGSGPRRLNPESGFSGNWTTIYAPRDNDAISTGSLASAEFTEAGNGRAIVVTSASPGEDGEVALPIDAAALNELAGRASVIALTVRAAGDQPTAFYVTCDFGTMGDCGRRRFNAESQASDALIEVDFTRAMAPNSGGTISINSDVGGNSRAVELFGIRIRPAN</sequence>
<feature type="compositionally biased region" description="Basic and acidic residues" evidence="1">
    <location>
        <begin position="202"/>
        <end position="229"/>
    </location>
</feature>
<evidence type="ECO:0000313" key="4">
    <source>
        <dbReference type="Proteomes" id="UP000295131"/>
    </source>
</evidence>
<gene>
    <name evidence="3" type="ORF">E2A64_03220</name>
</gene>
<dbReference type="OrthoDB" id="7870844at2"/>
<dbReference type="EMBL" id="SMSI01000001">
    <property type="protein sequence ID" value="TDH38151.1"/>
    <property type="molecule type" value="Genomic_DNA"/>
</dbReference>
<dbReference type="RefSeq" id="WP_133282985.1">
    <property type="nucleotide sequence ID" value="NZ_SMSI01000001.1"/>
</dbReference>
<dbReference type="AlphaFoldDB" id="A0A4R5PNG5"/>
<keyword evidence="2" id="KW-0812">Transmembrane</keyword>
<feature type="transmembrane region" description="Helical" evidence="2">
    <location>
        <begin position="241"/>
        <end position="262"/>
    </location>
</feature>
<proteinExistence type="predicted"/>
<keyword evidence="2" id="KW-1133">Transmembrane helix</keyword>
<organism evidence="3 4">
    <name type="scientific">Pseudohoeflea suaedae</name>
    <dbReference type="NCBI Taxonomy" id="877384"/>
    <lineage>
        <taxon>Bacteria</taxon>
        <taxon>Pseudomonadati</taxon>
        <taxon>Pseudomonadota</taxon>
        <taxon>Alphaproteobacteria</taxon>
        <taxon>Hyphomicrobiales</taxon>
        <taxon>Rhizobiaceae</taxon>
        <taxon>Pseudohoeflea</taxon>
    </lineage>
</organism>
<evidence type="ECO:0000256" key="2">
    <source>
        <dbReference type="SAM" id="Phobius"/>
    </source>
</evidence>